<comment type="caution">
    <text evidence="1">The sequence shown here is derived from an EMBL/GenBank/DDBJ whole genome shotgun (WGS) entry which is preliminary data.</text>
</comment>
<proteinExistence type="predicted"/>
<evidence type="ECO:0000313" key="2">
    <source>
        <dbReference type="Proteomes" id="UP000252733"/>
    </source>
</evidence>
<dbReference type="EMBL" id="QPIZ01000003">
    <property type="protein sequence ID" value="RCW38603.1"/>
    <property type="molecule type" value="Genomic_DNA"/>
</dbReference>
<name>A0A368VD32_9BACT</name>
<reference evidence="1 2" key="1">
    <citation type="submission" date="2018-07" db="EMBL/GenBank/DDBJ databases">
        <title>Freshwater and sediment microbial communities from various areas in North America, analyzing microbe dynamics in response to fracking.</title>
        <authorList>
            <person name="Lamendella R."/>
        </authorList>
    </citation>
    <scope>NUCLEOTIDE SEQUENCE [LARGE SCALE GENOMIC DNA]</scope>
    <source>
        <strain evidence="1 2">160A</strain>
    </source>
</reference>
<evidence type="ECO:0000313" key="1">
    <source>
        <dbReference type="EMBL" id="RCW38603.1"/>
    </source>
</evidence>
<gene>
    <name evidence="1" type="ORF">DFO77_10368</name>
</gene>
<dbReference type="GO" id="GO:0005886">
    <property type="term" value="C:plasma membrane"/>
    <property type="evidence" value="ECO:0007669"/>
    <property type="project" value="TreeGrafter"/>
</dbReference>
<dbReference type="PANTHER" id="PTHR30441">
    <property type="entry name" value="DUF748 DOMAIN-CONTAINING PROTEIN"/>
    <property type="match status" value="1"/>
</dbReference>
<dbReference type="AlphaFoldDB" id="A0A368VD32"/>
<organism evidence="1 2">
    <name type="scientific">Marinilabilia salmonicolor</name>
    <dbReference type="NCBI Taxonomy" id="989"/>
    <lineage>
        <taxon>Bacteria</taxon>
        <taxon>Pseudomonadati</taxon>
        <taxon>Bacteroidota</taxon>
        <taxon>Bacteroidia</taxon>
        <taxon>Marinilabiliales</taxon>
        <taxon>Marinilabiliaceae</taxon>
        <taxon>Marinilabilia</taxon>
    </lineage>
</organism>
<dbReference type="RefSeq" id="WP_114436395.1">
    <property type="nucleotide sequence ID" value="NZ_QPIZ01000003.1"/>
</dbReference>
<dbReference type="InterPro" id="IPR052894">
    <property type="entry name" value="AsmA-related"/>
</dbReference>
<accession>A0A368VD32</accession>
<dbReference type="PANTHER" id="PTHR30441:SF8">
    <property type="entry name" value="DUF748 DOMAIN-CONTAINING PROTEIN"/>
    <property type="match status" value="1"/>
</dbReference>
<protein>
    <submittedName>
        <fullName evidence="1">Uncharacterized protein involved in outer membrane biogenesis</fullName>
    </submittedName>
</protein>
<dbReference type="GO" id="GO:0090313">
    <property type="term" value="P:regulation of protein targeting to membrane"/>
    <property type="evidence" value="ECO:0007669"/>
    <property type="project" value="TreeGrafter"/>
</dbReference>
<dbReference type="Proteomes" id="UP000252733">
    <property type="component" value="Unassembled WGS sequence"/>
</dbReference>
<keyword evidence="2" id="KW-1185">Reference proteome</keyword>
<sequence>MKRFFQVLLGIIALILLLLLVLPSLFKGKIEQKVTEVINDNVTATVSFDKFSLSMFRHFPNLSMGLDGLTIVNKEPFEGDTLLHVGAFSASIDLWSAISGSGININSVLLDKPQVWLKVNQDSVANWDIVPLSETEEVEEDTASAASDFAVQLELFEISDARLGFSDQTMAFSTVIDDLDFTMEGDLSQKATNLDIKTSIQKLNMEMEGTSYLKDAFVSLEAIIGADLENMIFTFQDNELLLNELGLGFEGTVGMLEEGYDLDVKLSAHETSFKTLLSMVPETYLQDFEDLTTEGSLKLEAVAKGVYVDTENLPAFNLVLNVNDGLIQYPDLPKSIEDIQIDVKVDNPGGAMDLTVTDINKFHFKLGDNPFDASLWIGTPISNATYKGSLKGIIDLASLTEAIPMDSMELGGVISADMRIDGDYEMVEKELYEEIEANGQIGMKEFFFSTPDMPDGFHISNADMQITPRFMELKTFESSFGSSDFNLQGKVENYLSYVLKDGTLSGNLNHQSRLIDTNQLMQLAGEDTTAVEEDTTGMELVLVPKNLNFVLNSNIDKLLYDKLEMTNVAGKITIVDGRVILDGLRSNMLDGSMVVSGEYNTADTLKPFVNFDMALNTIDVHKAANSFSMIDSMMPIAKRAVGTISTNLKFNSLIGADMSPVLSSIGGGGLLESKGVEISGAKVQTAMASMLNNDKYRKARAEDLNINFKLENGNVIVEPFTANLFDRQLTISGTQSLDQTMDYVIKMPVSKQELGNVAGLLGASLPSGSSDVMVNVLVGGTVKDPKLSFKLDEEFKEQAKKELEQEAKKAVEKALEDPEVKEKVDEVKEKLKKWF</sequence>